<dbReference type="PRINTS" id="PR00320">
    <property type="entry name" value="GPROTEINBRPT"/>
</dbReference>
<keyword evidence="2" id="KW-0677">Repeat</keyword>
<dbReference type="PROSITE" id="PS50294">
    <property type="entry name" value="WD_REPEATS_REGION"/>
    <property type="match status" value="6"/>
</dbReference>
<dbReference type="PROSITE" id="PS50082">
    <property type="entry name" value="WD_REPEATS_2"/>
    <property type="match status" value="6"/>
</dbReference>
<organism evidence="5 6">
    <name type="scientific">Galdieria partita</name>
    <dbReference type="NCBI Taxonomy" id="83374"/>
    <lineage>
        <taxon>Eukaryota</taxon>
        <taxon>Rhodophyta</taxon>
        <taxon>Bangiophyceae</taxon>
        <taxon>Galdieriales</taxon>
        <taxon>Galdieriaceae</taxon>
        <taxon>Galdieria</taxon>
    </lineage>
</organism>
<feature type="repeat" description="WD" evidence="3">
    <location>
        <begin position="327"/>
        <end position="366"/>
    </location>
</feature>
<feature type="repeat" description="WD" evidence="3">
    <location>
        <begin position="141"/>
        <end position="182"/>
    </location>
</feature>
<evidence type="ECO:0000256" key="1">
    <source>
        <dbReference type="ARBA" id="ARBA00022574"/>
    </source>
</evidence>
<sequence>MGLDLTDQMDPSVEKTPFASIFKLIKKLSEQRKNLLDERKKLDNTRWQLHAELKSVDSRLTELVEQRVTLVQNLEQLSEKDDILQKNIEDLDLQLDSVFKEGKKFEDFIRKLNADEQYVENEPACEDFSPQLSNSICLHTFCGHSGGVLSLDFQPDFNVLATGSSDRRVLLWNFANNRLIALLYGHTGWVHSVFFADHILATGSGDCTICLWDLSSLQKCLLNEKVNPSYDIDWQSDVHRHRQILRGHVAGVSTLHGDLSSRTLLSGSLDKTIAQWDMETGKQVTTMKGHEGGLFTVQSWQYAVVSGSSDRTIRLWDLRSKDCQRIFRGHMGSVHSLQFDEAKLVSASSDHTVKLWDLRNGQCYENLSLEGVSRALCFDEDLLVLSCETNLYAYDIDTYQRQSRFQGHSSSVRDIILVDMGQEEMKDYGVQERFSTKTSSLCSYAKSKAVVSASLDGTVKVWSV</sequence>
<reference evidence="5" key="1">
    <citation type="journal article" date="2022" name="Proc. Natl. Acad. Sci. U.S.A.">
        <title>Life cycle and functional genomics of the unicellular red alga Galdieria for elucidating algal and plant evolution and industrial use.</title>
        <authorList>
            <person name="Hirooka S."/>
            <person name="Itabashi T."/>
            <person name="Ichinose T.M."/>
            <person name="Onuma R."/>
            <person name="Fujiwara T."/>
            <person name="Yamashita S."/>
            <person name="Jong L.W."/>
            <person name="Tomita R."/>
            <person name="Iwane A.H."/>
            <person name="Miyagishima S.Y."/>
        </authorList>
    </citation>
    <scope>NUCLEOTIDE SEQUENCE</scope>
    <source>
        <strain evidence="5">NBRC 102759</strain>
    </source>
</reference>
<feature type="coiled-coil region" evidence="4">
    <location>
        <begin position="25"/>
        <end position="94"/>
    </location>
</feature>
<keyword evidence="4" id="KW-0175">Coiled coil</keyword>
<protein>
    <submittedName>
        <fullName evidence="5">Uncharacterized protein</fullName>
    </submittedName>
</protein>
<keyword evidence="1 3" id="KW-0853">WD repeat</keyword>
<dbReference type="EMBL" id="BQMJ01000050">
    <property type="protein sequence ID" value="GJQ14017.1"/>
    <property type="molecule type" value="Genomic_DNA"/>
</dbReference>
<dbReference type="InterPro" id="IPR015943">
    <property type="entry name" value="WD40/YVTN_repeat-like_dom_sf"/>
</dbReference>
<feature type="repeat" description="WD" evidence="3">
    <location>
        <begin position="450"/>
        <end position="464"/>
    </location>
</feature>
<evidence type="ECO:0000256" key="4">
    <source>
        <dbReference type="SAM" id="Coils"/>
    </source>
</evidence>
<name>A0A9C7UST9_9RHOD</name>
<evidence type="ECO:0000256" key="2">
    <source>
        <dbReference type="ARBA" id="ARBA00022737"/>
    </source>
</evidence>
<dbReference type="InterPro" id="IPR020472">
    <property type="entry name" value="WD40_PAC1"/>
</dbReference>
<dbReference type="PANTHER" id="PTHR22847">
    <property type="entry name" value="WD40 REPEAT PROTEIN"/>
    <property type="match status" value="1"/>
</dbReference>
<evidence type="ECO:0000313" key="6">
    <source>
        <dbReference type="Proteomes" id="UP001061958"/>
    </source>
</evidence>
<dbReference type="SUPFAM" id="SSF50978">
    <property type="entry name" value="WD40 repeat-like"/>
    <property type="match status" value="1"/>
</dbReference>
<evidence type="ECO:0000256" key="3">
    <source>
        <dbReference type="PROSITE-ProRule" id="PRU00221"/>
    </source>
</evidence>
<feature type="repeat" description="WD" evidence="3">
    <location>
        <begin position="183"/>
        <end position="216"/>
    </location>
</feature>
<dbReference type="OrthoDB" id="496at2759"/>
<dbReference type="CDD" id="cd00200">
    <property type="entry name" value="WD40"/>
    <property type="match status" value="1"/>
</dbReference>
<keyword evidence="6" id="KW-1185">Reference proteome</keyword>
<reference evidence="5" key="2">
    <citation type="submission" date="2022-01" db="EMBL/GenBank/DDBJ databases">
        <authorList>
            <person name="Hirooka S."/>
            <person name="Miyagishima S.Y."/>
        </authorList>
    </citation>
    <scope>NUCLEOTIDE SEQUENCE</scope>
    <source>
        <strain evidence="5">NBRC 102759</strain>
    </source>
</reference>
<dbReference type="Proteomes" id="UP001061958">
    <property type="component" value="Unassembled WGS sequence"/>
</dbReference>
<dbReference type="PANTHER" id="PTHR22847:SF637">
    <property type="entry name" value="WD REPEAT DOMAIN 5B"/>
    <property type="match status" value="1"/>
</dbReference>
<dbReference type="GO" id="GO:1990234">
    <property type="term" value="C:transferase complex"/>
    <property type="evidence" value="ECO:0007669"/>
    <property type="project" value="UniProtKB-ARBA"/>
</dbReference>
<dbReference type="Gene3D" id="2.130.10.10">
    <property type="entry name" value="YVTN repeat-like/Quinoprotein amine dehydrogenase"/>
    <property type="match status" value="4"/>
</dbReference>
<dbReference type="PROSITE" id="PS00678">
    <property type="entry name" value="WD_REPEATS_1"/>
    <property type="match status" value="4"/>
</dbReference>
<dbReference type="AlphaFoldDB" id="A0A9C7UST9"/>
<proteinExistence type="predicted"/>
<comment type="caution">
    <text evidence="5">The sequence shown here is derived from an EMBL/GenBank/DDBJ whole genome shotgun (WGS) entry which is preliminary data.</text>
</comment>
<accession>A0A9C7UST9</accession>
<dbReference type="SMART" id="SM00320">
    <property type="entry name" value="WD40"/>
    <property type="match status" value="6"/>
</dbReference>
<feature type="repeat" description="WD" evidence="3">
    <location>
        <begin position="287"/>
        <end position="326"/>
    </location>
</feature>
<dbReference type="InterPro" id="IPR001680">
    <property type="entry name" value="WD40_rpt"/>
</dbReference>
<evidence type="ECO:0000313" key="5">
    <source>
        <dbReference type="EMBL" id="GJQ14017.1"/>
    </source>
</evidence>
<dbReference type="InterPro" id="IPR036322">
    <property type="entry name" value="WD40_repeat_dom_sf"/>
</dbReference>
<gene>
    <name evidence="5" type="ORF">GpartN1_g5808.t1</name>
</gene>
<dbReference type="InterPro" id="IPR019775">
    <property type="entry name" value="WD40_repeat_CS"/>
</dbReference>
<feature type="repeat" description="WD" evidence="3">
    <location>
        <begin position="245"/>
        <end position="286"/>
    </location>
</feature>
<dbReference type="Pfam" id="PF00400">
    <property type="entry name" value="WD40"/>
    <property type="match status" value="6"/>
</dbReference>